<feature type="compositionally biased region" description="Basic and acidic residues" evidence="5">
    <location>
        <begin position="635"/>
        <end position="645"/>
    </location>
</feature>
<feature type="region of interest" description="Disordered" evidence="5">
    <location>
        <begin position="1677"/>
        <end position="1732"/>
    </location>
</feature>
<feature type="compositionally biased region" description="Polar residues" evidence="5">
    <location>
        <begin position="1184"/>
        <end position="1205"/>
    </location>
</feature>
<evidence type="ECO:0000313" key="8">
    <source>
        <dbReference type="EMBL" id="KAF1836370.1"/>
    </source>
</evidence>
<evidence type="ECO:0000256" key="5">
    <source>
        <dbReference type="SAM" id="MobiDB-lite"/>
    </source>
</evidence>
<keyword evidence="2 6" id="KW-0812">Transmembrane</keyword>
<dbReference type="GO" id="GO:0022857">
    <property type="term" value="F:transmembrane transporter activity"/>
    <property type="evidence" value="ECO:0007669"/>
    <property type="project" value="InterPro"/>
</dbReference>
<evidence type="ECO:0000256" key="1">
    <source>
        <dbReference type="ARBA" id="ARBA00004141"/>
    </source>
</evidence>
<dbReference type="InterPro" id="IPR011701">
    <property type="entry name" value="MFS"/>
</dbReference>
<dbReference type="Proteomes" id="UP000800040">
    <property type="component" value="Unassembled WGS sequence"/>
</dbReference>
<feature type="region of interest" description="Disordered" evidence="5">
    <location>
        <begin position="1311"/>
        <end position="1334"/>
    </location>
</feature>
<dbReference type="SUPFAM" id="SSF103473">
    <property type="entry name" value="MFS general substrate transporter"/>
    <property type="match status" value="1"/>
</dbReference>
<feature type="compositionally biased region" description="Basic and acidic residues" evidence="5">
    <location>
        <begin position="1649"/>
        <end position="1660"/>
    </location>
</feature>
<dbReference type="OrthoDB" id="194139at2759"/>
<dbReference type="EMBL" id="ML975274">
    <property type="protein sequence ID" value="KAF1836370.1"/>
    <property type="molecule type" value="Genomic_DNA"/>
</dbReference>
<feature type="compositionally biased region" description="Low complexity" evidence="5">
    <location>
        <begin position="1158"/>
        <end position="1169"/>
    </location>
</feature>
<feature type="transmembrane region" description="Helical" evidence="6">
    <location>
        <begin position="136"/>
        <end position="160"/>
    </location>
</feature>
<dbReference type="Pfam" id="PF07690">
    <property type="entry name" value="MFS_1"/>
    <property type="match status" value="1"/>
</dbReference>
<feature type="transmembrane region" description="Helical" evidence="6">
    <location>
        <begin position="468"/>
        <end position="492"/>
    </location>
</feature>
<dbReference type="InterPro" id="IPR036259">
    <property type="entry name" value="MFS_trans_sf"/>
</dbReference>
<name>A0A6A5KJT0_9PLEO</name>
<evidence type="ECO:0000313" key="9">
    <source>
        <dbReference type="Proteomes" id="UP000800040"/>
    </source>
</evidence>
<feature type="compositionally biased region" description="Low complexity" evidence="5">
    <location>
        <begin position="1134"/>
        <end position="1147"/>
    </location>
</feature>
<feature type="transmembrane region" description="Helical" evidence="6">
    <location>
        <begin position="338"/>
        <end position="362"/>
    </location>
</feature>
<dbReference type="Gene3D" id="1.20.1250.20">
    <property type="entry name" value="MFS general substrate transporter like domains"/>
    <property type="match status" value="1"/>
</dbReference>
<organism evidence="8 9">
    <name type="scientific">Decorospora gaudefroyi</name>
    <dbReference type="NCBI Taxonomy" id="184978"/>
    <lineage>
        <taxon>Eukaryota</taxon>
        <taxon>Fungi</taxon>
        <taxon>Dikarya</taxon>
        <taxon>Ascomycota</taxon>
        <taxon>Pezizomycotina</taxon>
        <taxon>Dothideomycetes</taxon>
        <taxon>Pleosporomycetidae</taxon>
        <taxon>Pleosporales</taxon>
        <taxon>Pleosporineae</taxon>
        <taxon>Pleosporaceae</taxon>
        <taxon>Decorospora</taxon>
    </lineage>
</organism>
<protein>
    <recommendedName>
        <fullName evidence="7">Major facilitator superfamily (MFS) profile domain-containing protein</fullName>
    </recommendedName>
</protein>
<feature type="compositionally biased region" description="Basic and acidic residues" evidence="5">
    <location>
        <begin position="517"/>
        <end position="534"/>
    </location>
</feature>
<dbReference type="InterPro" id="IPR020846">
    <property type="entry name" value="MFS_dom"/>
</dbReference>
<evidence type="ECO:0000256" key="6">
    <source>
        <dbReference type="SAM" id="Phobius"/>
    </source>
</evidence>
<dbReference type="PANTHER" id="PTHR23507:SF1">
    <property type="entry name" value="FI18259P1-RELATED"/>
    <property type="match status" value="1"/>
</dbReference>
<feature type="compositionally biased region" description="Low complexity" evidence="5">
    <location>
        <begin position="982"/>
        <end position="997"/>
    </location>
</feature>
<feature type="compositionally biased region" description="Polar residues" evidence="5">
    <location>
        <begin position="1492"/>
        <end position="1502"/>
    </location>
</feature>
<feature type="transmembrane region" description="Helical" evidence="6">
    <location>
        <begin position="37"/>
        <end position="58"/>
    </location>
</feature>
<feature type="compositionally biased region" description="Low complexity" evidence="5">
    <location>
        <begin position="1591"/>
        <end position="1600"/>
    </location>
</feature>
<evidence type="ECO:0000256" key="2">
    <source>
        <dbReference type="ARBA" id="ARBA00022692"/>
    </source>
</evidence>
<reference evidence="8" key="1">
    <citation type="submission" date="2020-01" db="EMBL/GenBank/DDBJ databases">
        <authorList>
            <consortium name="DOE Joint Genome Institute"/>
            <person name="Haridas S."/>
            <person name="Albert R."/>
            <person name="Binder M."/>
            <person name="Bloem J."/>
            <person name="Labutti K."/>
            <person name="Salamov A."/>
            <person name="Andreopoulos B."/>
            <person name="Baker S.E."/>
            <person name="Barry K."/>
            <person name="Bills G."/>
            <person name="Bluhm B.H."/>
            <person name="Cannon C."/>
            <person name="Castanera R."/>
            <person name="Culley D.E."/>
            <person name="Daum C."/>
            <person name="Ezra D."/>
            <person name="Gonzalez J.B."/>
            <person name="Henrissat B."/>
            <person name="Kuo A."/>
            <person name="Liang C."/>
            <person name="Lipzen A."/>
            <person name="Lutzoni F."/>
            <person name="Magnuson J."/>
            <person name="Mondo S."/>
            <person name="Nolan M."/>
            <person name="Ohm R."/>
            <person name="Pangilinan J."/>
            <person name="Park H.-J."/>
            <person name="Ramirez L."/>
            <person name="Alfaro M."/>
            <person name="Sun H."/>
            <person name="Tritt A."/>
            <person name="Yoshinaga Y."/>
            <person name="Zwiers L.-H."/>
            <person name="Turgeon B.G."/>
            <person name="Goodwin S.B."/>
            <person name="Spatafora J.W."/>
            <person name="Crous P.W."/>
            <person name="Grigoriev I.V."/>
        </authorList>
    </citation>
    <scope>NUCLEOTIDE SEQUENCE</scope>
    <source>
        <strain evidence="8">P77</strain>
    </source>
</reference>
<proteinExistence type="predicted"/>
<feature type="compositionally biased region" description="Acidic residues" evidence="5">
    <location>
        <begin position="504"/>
        <end position="516"/>
    </location>
</feature>
<feature type="domain" description="Major facilitator superfamily (MFS) profile" evidence="7">
    <location>
        <begin position="38"/>
        <end position="495"/>
    </location>
</feature>
<feature type="compositionally biased region" description="Low complexity" evidence="5">
    <location>
        <begin position="742"/>
        <end position="754"/>
    </location>
</feature>
<feature type="compositionally biased region" description="Polar residues" evidence="5">
    <location>
        <begin position="1683"/>
        <end position="1706"/>
    </location>
</feature>
<feature type="transmembrane region" description="Helical" evidence="6">
    <location>
        <begin position="230"/>
        <end position="250"/>
    </location>
</feature>
<comment type="subcellular location">
    <subcellularLocation>
        <location evidence="1">Membrane</location>
        <topology evidence="1">Multi-pass membrane protein</topology>
    </subcellularLocation>
</comment>
<feature type="region of interest" description="Disordered" evidence="5">
    <location>
        <begin position="504"/>
        <end position="534"/>
    </location>
</feature>
<feature type="compositionally biased region" description="Polar residues" evidence="5">
    <location>
        <begin position="1515"/>
        <end position="1550"/>
    </location>
</feature>
<dbReference type="PANTHER" id="PTHR23507">
    <property type="entry name" value="ZGC:174356"/>
    <property type="match status" value="1"/>
</dbReference>
<gene>
    <name evidence="8" type="ORF">BDW02DRAFT_646189</name>
</gene>
<keyword evidence="4 6" id="KW-0472">Membrane</keyword>
<feature type="compositionally biased region" description="Polar residues" evidence="5">
    <location>
        <begin position="1606"/>
        <end position="1632"/>
    </location>
</feature>
<keyword evidence="9" id="KW-1185">Reference proteome</keyword>
<dbReference type="PROSITE" id="PS50850">
    <property type="entry name" value="MFS"/>
    <property type="match status" value="1"/>
</dbReference>
<keyword evidence="3 6" id="KW-1133">Transmembrane helix</keyword>
<dbReference type="GO" id="GO:0016020">
    <property type="term" value="C:membrane"/>
    <property type="evidence" value="ECO:0007669"/>
    <property type="project" value="UniProtKB-SubCell"/>
</dbReference>
<feature type="transmembrane region" description="Helical" evidence="6">
    <location>
        <begin position="382"/>
        <end position="408"/>
    </location>
</feature>
<feature type="compositionally biased region" description="Polar residues" evidence="5">
    <location>
        <begin position="719"/>
        <end position="730"/>
    </location>
</feature>
<feature type="region of interest" description="Disordered" evidence="5">
    <location>
        <begin position="1467"/>
        <end position="1664"/>
    </location>
</feature>
<feature type="transmembrane region" description="Helical" evidence="6">
    <location>
        <begin position="166"/>
        <end position="190"/>
    </location>
</feature>
<evidence type="ECO:0000259" key="7">
    <source>
        <dbReference type="PROSITE" id="PS50850"/>
    </source>
</evidence>
<dbReference type="CDD" id="cd06174">
    <property type="entry name" value="MFS"/>
    <property type="match status" value="1"/>
</dbReference>
<evidence type="ECO:0000256" key="3">
    <source>
        <dbReference type="ARBA" id="ARBA00022989"/>
    </source>
</evidence>
<feature type="compositionally biased region" description="Polar residues" evidence="5">
    <location>
        <begin position="1323"/>
        <end position="1334"/>
    </location>
</feature>
<feature type="compositionally biased region" description="Polar residues" evidence="5">
    <location>
        <begin position="646"/>
        <end position="660"/>
    </location>
</feature>
<sequence>MTVLLTSPRGSIEEGEAFLSPTELADHPLPQPNKKPWVLLVGLICVMVTVIDVGAFLAEPPQTRIFEANLCLRYYREHDPSAILGDGSIPEKLCKVDVVQQELASIFGWQALFDALPGILLAVPYGTMADRVGRKWVFVACLVGLQLNFAWVLLICYLQTLPLQLTWFSSAFFVIGGGPIVAMAIGLTMISDIAPPDKRTTIFLYLTACVLVAEMIAPIMAARLMENGEWLPLLLALAIQMGGALLAVLVPETLHLRDLPEPKDVDSQSIELRPMGSDFSLKSQLHNFKAAVHFLRSDWTLAMVVFTFLANRLGRQAISLLVRYASKRYDWEIKKAAYLLSFRAATNLVAVTVVIPLTNFVLLKKCRFPAHWADLYIARGSIALTTIAFLVMGIAAHPALLVIGLLVYNMGTGYNAAMRSISIHVVGGQSSPDVGRLMSTIAIAESVGSMIGGPLLNTLFQWGIGLGGAWVGLPFLSSVLVLAVMTAVTFIIDVNSKEVVYDEVPSDDGDLLDEERSDSGTQRKSDGVSDGRRIGDAGYLLPSKAMGCDCPQSTRQARQAHFHLCYHPSYPVNTMLGRANSDAATRLRRSKSASTVHKRPSSTTEPLDLDAIKQQALAAATAAFARAQAQDAVDREAKRSAEVSRSKSNASRKSLTSQGSHFPPRGSSFRSLQPQKAEPGKPAHRLSQASTANSDEDTEQFPPFYPTPSIDRPLLAPRQLSTRPSVTFNDNARPGSQPKPPRQSASSSAASQQIRKARSMYYASSVQTGSPIARPPAKYLTTPYAASLSPASEPSLVHLQARTLRPSPLAGARMSVTVGPDVTLDKARDEYLQGFQQKAVKHKPSIFLAPFKKRQDKGKDQGKRTLSVHDSLSTVSQQAPDESITDVTLDDFLPQPEIKEKRSFSGSLKSKFKKVFRRTSAKSTNLPVQQIEASRDYFHSLDQSPPSVEDAYAIPSPDQETLQRVRGRNPSLEGARPVLVVSGSRSSSNGSSRSNRSLHSEANAPHASASRVTSWGTSSTSDTLTQRAIKRMTVIHESKDSIGNEGDRVASLKAPKRKSLNLAPLASFRDPMPMESLTEESLTPVDPKRVFSALMREIGTSKSAQAPSDPPDRTPGGESDVFESSTTKLHSQARGINSSGSRSFRSSIDIDQRPPSRRPASAAAQSAQSKTSTIRSLGRAIRSTIRTVTPAQQLSSPPSDGTSSVRGAVRVPRGNESTHPSPPASESEDSQHDGGTAAREYTKEVYTPSTSQIEKRVERAKGRWKTPLEEAELFHFPRETNRTSDLANFSRHTASYKSAKPNVEHEERLPHVQAASKQHTHETQLSPKVSTSPVVQATQTPSSLSIYSRNTDGVSIPPNDSVMSFGDRNELEASHNSGSAVILTSQSVRSYVVGTPSPKRPGSTRTSRDWKAWLSHEISGMELTSQEDLRIHQQYATPSGKHRHDSIRTSHTEHEDTTVVLREACDITPPQPDVEPPMTTDASQVAEDSKAQGESVNKSETGASAAMPVIKPHTSAKTPSQGVVPSPTPATQVTEDSQSRLSPPVSSTPVWNKPRPLSTPKAHTSSRKSLVETPRSSQMNERFPFLDTGRRSSSNSVTSSRHSKSPNDSVTSLKSVRTRSSMPVSKVHSSVSAPMASETPQRIPATALKRSDAQLRRKENVTPSSVCEKTKFDAPPLSLSIRPRSQQPLSSSALNCSTSNAGQSISNEHEIDQAKHRSSPATTPQRPRIRATIRPISPEKLARRPRSAFDLRSAKGYGRQNVHVVNTTSALVSSDQREPTLNLKPSLRSPALNTELGTDAVERVIDDVIDGERSERVTPGQRMADQFLRERKSTTALESSVGKSRGGLKLVREDTPAFL</sequence>
<feature type="compositionally biased region" description="Polar residues" evidence="5">
    <location>
        <begin position="1010"/>
        <end position="1024"/>
    </location>
</feature>
<feature type="transmembrane region" description="Helical" evidence="6">
    <location>
        <begin position="437"/>
        <end position="456"/>
    </location>
</feature>
<feature type="region of interest" description="Disordered" evidence="5">
    <location>
        <begin position="635"/>
        <end position="756"/>
    </location>
</feature>
<feature type="transmembrane region" description="Helical" evidence="6">
    <location>
        <begin position="202"/>
        <end position="224"/>
    </location>
</feature>
<accession>A0A6A5KJT0</accession>
<feature type="region of interest" description="Disordered" evidence="5">
    <location>
        <begin position="1099"/>
        <end position="1261"/>
    </location>
</feature>
<feature type="region of interest" description="Disordered" evidence="5">
    <location>
        <begin position="940"/>
        <end position="1024"/>
    </location>
</feature>
<evidence type="ECO:0000256" key="4">
    <source>
        <dbReference type="ARBA" id="ARBA00023136"/>
    </source>
</evidence>